<organism evidence="2 3">
    <name type="scientific">Hydrogenoanaerobacterium saccharovorans</name>
    <dbReference type="NCBI Taxonomy" id="474960"/>
    <lineage>
        <taxon>Bacteria</taxon>
        <taxon>Bacillati</taxon>
        <taxon>Bacillota</taxon>
        <taxon>Clostridia</taxon>
        <taxon>Eubacteriales</taxon>
        <taxon>Oscillospiraceae</taxon>
        <taxon>Hydrogenoanaerobacterium</taxon>
    </lineage>
</organism>
<reference evidence="2 3" key="1">
    <citation type="journal article" date="2021" name="Sci. Rep.">
        <title>The distribution of antibiotic resistance genes in chicken gut microbiota commensals.</title>
        <authorList>
            <person name="Juricova H."/>
            <person name="Matiasovicova J."/>
            <person name="Kubasova T."/>
            <person name="Cejkova D."/>
            <person name="Rychlik I."/>
        </authorList>
    </citation>
    <scope>NUCLEOTIDE SEQUENCE [LARGE SCALE GENOMIC DNA]</scope>
    <source>
        <strain evidence="2 3">An564</strain>
    </source>
</reference>
<gene>
    <name evidence="2" type="ORF">H9X81_05505</name>
</gene>
<protein>
    <submittedName>
        <fullName evidence="2">Phosphatidic acid phosphatase</fullName>
    </submittedName>
</protein>
<feature type="transmembrane region" description="Helical" evidence="1">
    <location>
        <begin position="86"/>
        <end position="107"/>
    </location>
</feature>
<feature type="transmembrane region" description="Helical" evidence="1">
    <location>
        <begin position="60"/>
        <end position="79"/>
    </location>
</feature>
<keyword evidence="3" id="KW-1185">Reference proteome</keyword>
<sequence>MSTRNRWSRIKDFYREHPIAIALTYMPFYLLGFFLVEQLVEPRYIIHSVVDDWIPFCEYFIIPYAIWFVELAVIPLALLRYDLRQYYYLCFVMFVGMTTCLLLYVIFPNGLDLRVEITRHNLFAEIVRLMQQVDTPTNVCPSIHVASSMAMDLALCRSVLGQKRWVRLVSHGIFIAIVLSTLFLKQHSVIDVFWGMALTTLLHGIWNRVVSPAGEPVRQPEKIHS</sequence>
<name>A0ABS2GMC8_9FIRM</name>
<evidence type="ECO:0000313" key="3">
    <source>
        <dbReference type="Proteomes" id="UP000724149"/>
    </source>
</evidence>
<keyword evidence="1" id="KW-0472">Membrane</keyword>
<comment type="caution">
    <text evidence="2">The sequence shown here is derived from an EMBL/GenBank/DDBJ whole genome shotgun (WGS) entry which is preliminary data.</text>
</comment>
<feature type="transmembrane region" description="Helical" evidence="1">
    <location>
        <begin position="20"/>
        <end position="40"/>
    </location>
</feature>
<dbReference type="RefSeq" id="WP_204720416.1">
    <property type="nucleotide sequence ID" value="NZ_JACSNR010000004.1"/>
</dbReference>
<dbReference type="EMBL" id="JACSNR010000004">
    <property type="protein sequence ID" value="MBM6923146.1"/>
    <property type="molecule type" value="Genomic_DNA"/>
</dbReference>
<proteinExistence type="predicted"/>
<feature type="transmembrane region" description="Helical" evidence="1">
    <location>
        <begin position="165"/>
        <end position="184"/>
    </location>
</feature>
<accession>A0ABS2GMC8</accession>
<dbReference type="Gene3D" id="1.20.144.10">
    <property type="entry name" value="Phosphatidic acid phosphatase type 2/haloperoxidase"/>
    <property type="match status" value="1"/>
</dbReference>
<dbReference type="Proteomes" id="UP000724149">
    <property type="component" value="Unassembled WGS sequence"/>
</dbReference>
<keyword evidence="1" id="KW-0812">Transmembrane</keyword>
<keyword evidence="1" id="KW-1133">Transmembrane helix</keyword>
<evidence type="ECO:0000313" key="2">
    <source>
        <dbReference type="EMBL" id="MBM6923146.1"/>
    </source>
</evidence>
<evidence type="ECO:0000256" key="1">
    <source>
        <dbReference type="SAM" id="Phobius"/>
    </source>
</evidence>